<proteinExistence type="predicted"/>
<evidence type="ECO:0000313" key="10">
    <source>
        <dbReference type="Proteomes" id="UP000694395"/>
    </source>
</evidence>
<name>A0A8K9Y2A5_ONCMY</name>
<dbReference type="Pfam" id="PF17779">
    <property type="entry name" value="WHD_NOD2"/>
    <property type="match status" value="1"/>
</dbReference>
<dbReference type="PROSITE" id="PS50837">
    <property type="entry name" value="NACHT"/>
    <property type="match status" value="1"/>
</dbReference>
<evidence type="ECO:0000256" key="6">
    <source>
        <dbReference type="ARBA" id="ARBA00022840"/>
    </source>
</evidence>
<reference evidence="9" key="3">
    <citation type="submission" date="2025-09" db="UniProtKB">
        <authorList>
            <consortium name="Ensembl"/>
        </authorList>
    </citation>
    <scope>IDENTIFICATION</scope>
</reference>
<dbReference type="InterPro" id="IPR041267">
    <property type="entry name" value="NLRP_HD2"/>
</dbReference>
<dbReference type="SUPFAM" id="SSF52540">
    <property type="entry name" value="P-loop containing nucleoside triphosphate hydrolases"/>
    <property type="match status" value="1"/>
</dbReference>
<dbReference type="PROSITE" id="PS50188">
    <property type="entry name" value="B302_SPRY"/>
    <property type="match status" value="1"/>
</dbReference>
<keyword evidence="3" id="KW-0433">Leucine-rich repeat</keyword>
<evidence type="ECO:0000256" key="3">
    <source>
        <dbReference type="ARBA" id="ARBA00022614"/>
    </source>
</evidence>
<evidence type="ECO:0000313" key="9">
    <source>
        <dbReference type="Ensembl" id="ENSOMYP00000141313.1"/>
    </source>
</evidence>
<dbReference type="GO" id="GO:0005524">
    <property type="term" value="F:ATP binding"/>
    <property type="evidence" value="ECO:0007669"/>
    <property type="project" value="UniProtKB-KW"/>
</dbReference>
<dbReference type="InterPro" id="IPR003877">
    <property type="entry name" value="SPRY_dom"/>
</dbReference>
<organism evidence="9 10">
    <name type="scientific">Oncorhynchus mykiss</name>
    <name type="common">Rainbow trout</name>
    <name type="synonym">Salmo gairdneri</name>
    <dbReference type="NCBI Taxonomy" id="8022"/>
    <lineage>
        <taxon>Eukaryota</taxon>
        <taxon>Metazoa</taxon>
        <taxon>Chordata</taxon>
        <taxon>Craniata</taxon>
        <taxon>Vertebrata</taxon>
        <taxon>Euteleostomi</taxon>
        <taxon>Actinopterygii</taxon>
        <taxon>Neopterygii</taxon>
        <taxon>Teleostei</taxon>
        <taxon>Protacanthopterygii</taxon>
        <taxon>Salmoniformes</taxon>
        <taxon>Salmonidae</taxon>
        <taxon>Salmoninae</taxon>
        <taxon>Oncorhynchus</taxon>
    </lineage>
</organism>
<dbReference type="AlphaFoldDB" id="A0A8K9Y2A5"/>
<keyword evidence="10" id="KW-1185">Reference proteome</keyword>
<dbReference type="SMART" id="SM01288">
    <property type="entry name" value="FISNA"/>
    <property type="match status" value="1"/>
</dbReference>
<dbReference type="SMART" id="SM00449">
    <property type="entry name" value="SPRY"/>
    <property type="match status" value="1"/>
</dbReference>
<dbReference type="Pfam" id="PF05729">
    <property type="entry name" value="NACHT"/>
    <property type="match status" value="1"/>
</dbReference>
<keyword evidence="6" id="KW-0067">ATP-binding</keyword>
<evidence type="ECO:0008006" key="11">
    <source>
        <dbReference type="Google" id="ProtNLM"/>
    </source>
</evidence>
<dbReference type="Gene3D" id="2.60.120.920">
    <property type="match status" value="1"/>
</dbReference>
<dbReference type="InterPro" id="IPR027417">
    <property type="entry name" value="P-loop_NTPase"/>
</dbReference>
<gene>
    <name evidence="9" type="primary">LOC118936334</name>
</gene>
<dbReference type="Pfam" id="PF14484">
    <property type="entry name" value="FISNA"/>
    <property type="match status" value="1"/>
</dbReference>
<dbReference type="InterPro" id="IPR041075">
    <property type="entry name" value="NOD1/2_WH"/>
</dbReference>
<dbReference type="Gene3D" id="3.40.50.300">
    <property type="entry name" value="P-loop containing nucleotide triphosphate hydrolases"/>
    <property type="match status" value="1"/>
</dbReference>
<dbReference type="PRINTS" id="PR01407">
    <property type="entry name" value="BUTYPHLNCDUF"/>
</dbReference>
<dbReference type="InterPro" id="IPR003879">
    <property type="entry name" value="Butyrophylin_SPRY"/>
</dbReference>
<dbReference type="SMART" id="SM00589">
    <property type="entry name" value="PRY"/>
    <property type="match status" value="1"/>
</dbReference>
<keyword evidence="4" id="KW-0677">Repeat</keyword>
<dbReference type="Proteomes" id="UP000694395">
    <property type="component" value="Chromosome 12"/>
</dbReference>
<dbReference type="Pfam" id="PF17776">
    <property type="entry name" value="NLRC4_HD2"/>
    <property type="match status" value="1"/>
</dbReference>
<dbReference type="InterPro" id="IPR029495">
    <property type="entry name" value="NACHT-assoc"/>
</dbReference>
<evidence type="ECO:0000259" key="8">
    <source>
        <dbReference type="PROSITE" id="PS50837"/>
    </source>
</evidence>
<evidence type="ECO:0000256" key="4">
    <source>
        <dbReference type="ARBA" id="ARBA00022737"/>
    </source>
</evidence>
<accession>A0A8K9Y2A5</accession>
<evidence type="ECO:0000259" key="7">
    <source>
        <dbReference type="PROSITE" id="PS50188"/>
    </source>
</evidence>
<dbReference type="InterPro" id="IPR051261">
    <property type="entry name" value="NLR"/>
</dbReference>
<dbReference type="InterPro" id="IPR006574">
    <property type="entry name" value="PRY"/>
</dbReference>
<dbReference type="InterPro" id="IPR032675">
    <property type="entry name" value="LRR_dom_sf"/>
</dbReference>
<evidence type="ECO:0000256" key="5">
    <source>
        <dbReference type="ARBA" id="ARBA00022741"/>
    </source>
</evidence>
<evidence type="ECO:0000256" key="2">
    <source>
        <dbReference type="ARBA" id="ARBA00022490"/>
    </source>
</evidence>
<dbReference type="InterPro" id="IPR007111">
    <property type="entry name" value="NACHT_NTPase"/>
</dbReference>
<dbReference type="InterPro" id="IPR001611">
    <property type="entry name" value="Leu-rich_rpt"/>
</dbReference>
<dbReference type="SMART" id="SM00368">
    <property type="entry name" value="LRR_RI"/>
    <property type="match status" value="3"/>
</dbReference>
<dbReference type="GO" id="GO:0005737">
    <property type="term" value="C:cytoplasm"/>
    <property type="evidence" value="ECO:0007669"/>
    <property type="project" value="UniProtKB-SubCell"/>
</dbReference>
<keyword evidence="2" id="KW-0963">Cytoplasm</keyword>
<dbReference type="InterPro" id="IPR013320">
    <property type="entry name" value="ConA-like_dom_sf"/>
</dbReference>
<evidence type="ECO:0000256" key="1">
    <source>
        <dbReference type="ARBA" id="ARBA00004496"/>
    </source>
</evidence>
<reference evidence="9" key="2">
    <citation type="submission" date="2025-08" db="UniProtKB">
        <authorList>
            <consortium name="Ensembl"/>
        </authorList>
    </citation>
    <scope>IDENTIFICATION</scope>
</reference>
<protein>
    <recommendedName>
        <fullName evidence="11">B30.2/SPRY domain-containing protein</fullName>
    </recommendedName>
</protein>
<dbReference type="InterPro" id="IPR001870">
    <property type="entry name" value="B30.2/SPRY"/>
</dbReference>
<keyword evidence="5" id="KW-0547">Nucleotide-binding</keyword>
<dbReference type="FunFam" id="3.40.50.300:FF:000210">
    <property type="entry name" value="Si:dkey-16p6.1"/>
    <property type="match status" value="1"/>
</dbReference>
<dbReference type="SUPFAM" id="SSF49899">
    <property type="entry name" value="Concanavalin A-like lectins/glucanases"/>
    <property type="match status" value="1"/>
</dbReference>
<reference evidence="9" key="1">
    <citation type="submission" date="2020-07" db="EMBL/GenBank/DDBJ databases">
        <title>A long reads based de novo assembly of the rainbow trout Arlee double haploid line genome.</title>
        <authorList>
            <person name="Gao G."/>
            <person name="Palti Y."/>
        </authorList>
    </citation>
    <scope>NUCLEOTIDE SEQUENCE [LARGE SCALE GENOMIC DNA]</scope>
</reference>
<dbReference type="GeneTree" id="ENSGT01150000286927"/>
<dbReference type="Pfam" id="PF00622">
    <property type="entry name" value="SPRY"/>
    <property type="match status" value="1"/>
</dbReference>
<dbReference type="InterPro" id="IPR043136">
    <property type="entry name" value="B30.2/SPRY_sf"/>
</dbReference>
<sequence length="1145" mass="129355">MICIYCVCLQMSAGKDICKRVKAEVRAKLKMLKLKKFRRFRHHLCRKMDDKSVEMMGVKDIVSVLMKKYGKKARRIVSSLLKDSKYRSKRRRSQQGIESEEIPTITPIKVEMDDQQANHAGGPLDAMPSGARCSNTATNGSNVNAPMLTSCSVGKDFYLSCTTNIYGHVPGGEMIDQQVPVYDQSKEKQNILHIRDEIKKRQKIKSETILEGIETQSTSVLNKVYTELYMVTCDSTSINKEHEVWQAETAHLKDYSEASVIKCQDLFKPAEDETIRCVMTKGIAGIGKTVAAQKLNLDWANGKENQDLDFLFLLSFRKLNLRKGPYSLHELLQLFYPELKDINVRKMYDEHKVLFILDGLDESQLPLEFDEIENRLISDVSESASLDVLLTNLITGRLLPGALLWITSRPVAANQIPREYCHRVTEIRGFNDAQKDEYFRKHIRDPEMASRIISDIKATRSLYIMCHVPVFCWMAVTVLQDILSKDSKSGPKPRSLPTTLSEMYMHYIKIQTSISFEKHGPTQGKQLSLMSNKDIILKLGKLAYQNLDSQNVLFTEQDLKNCGISVMEAATCPGLCTELVELEHGLYPKKVYCFVHLSVQEFFAALYAFHEFENGRIDSVKALIKKRKGATLLGFLKGALDRALDSKTGHLDLFARFLFGISHDSSRAILQDILGKTTSGSECNKKLIGYIKMLKRKDLSPERCINLIHCLLQLKDSTILQNDNNNQVSPSDTQPTPFQCSLLAYMFIMSEKPEEFDFRNNKTSEEAFRRLTPALLSCTRALLNFCDITALECNTVASVLQSENSHLTVLDLGHNNLGDEGVIRLCCGLRNPNCKVETLNLRHNHVGVRGVIAICEVLTCPTSKLLNLDLSCNDLGDPGAKLLAFALHKCCKLQALRLSGCLITLPEDVSSVLAIALRSACFQMKELDLSYNPLGTVELDFPLQLNMDHGGESRNKPGLQKYASELTLDLNTVNDFLSLSKGNRKVTRQRKKKKKDSPFTEERFDNCNQVLCEEGLCGRHYLEVECLHDVHIGMAYKRLERKGAGENVTLGQNAVSWALYASKDKFHAQHKKMIHNLRLPEIKSNESYRIGVFLDWPAGILSFYNISSESDKLTHLYAFHTTFTEPLYLGLRLQSPTSTISLIVK</sequence>
<dbReference type="SUPFAM" id="SSF52047">
    <property type="entry name" value="RNI-like"/>
    <property type="match status" value="1"/>
</dbReference>
<comment type="subcellular location">
    <subcellularLocation>
        <location evidence="1">Cytoplasm</location>
    </subcellularLocation>
</comment>
<feature type="domain" description="B30.2/SPRY" evidence="7">
    <location>
        <begin position="946"/>
        <end position="1145"/>
    </location>
</feature>
<dbReference type="Ensembl" id="ENSOMYT00000117959.1">
    <property type="protein sequence ID" value="ENSOMYP00000141313.1"/>
    <property type="gene ID" value="ENSOMYG00000010270.2"/>
</dbReference>
<dbReference type="PANTHER" id="PTHR24106">
    <property type="entry name" value="NACHT, LRR AND CARD DOMAINS-CONTAINING"/>
    <property type="match status" value="1"/>
</dbReference>
<dbReference type="Pfam" id="PF13516">
    <property type="entry name" value="LRR_6"/>
    <property type="match status" value="3"/>
</dbReference>
<feature type="domain" description="NACHT" evidence="8">
    <location>
        <begin position="276"/>
        <end position="410"/>
    </location>
</feature>
<dbReference type="Pfam" id="PF13765">
    <property type="entry name" value="PRY"/>
    <property type="match status" value="1"/>
</dbReference>
<dbReference type="Gene3D" id="3.80.10.10">
    <property type="entry name" value="Ribonuclease Inhibitor"/>
    <property type="match status" value="1"/>
</dbReference>